<dbReference type="Proteomes" id="UP001521116">
    <property type="component" value="Unassembled WGS sequence"/>
</dbReference>
<keyword evidence="4 13" id="KW-0812">Transmembrane</keyword>
<evidence type="ECO:0000256" key="14">
    <source>
        <dbReference type="SAM" id="MobiDB-lite"/>
    </source>
</evidence>
<evidence type="ECO:0000256" key="10">
    <source>
        <dbReference type="ARBA" id="ARBA00023288"/>
    </source>
</evidence>
<evidence type="ECO:0000256" key="3">
    <source>
        <dbReference type="ARBA" id="ARBA00010104"/>
    </source>
</evidence>
<keyword evidence="13" id="KW-0012">Acyltransferase</keyword>
<dbReference type="SUPFAM" id="SSF48403">
    <property type="entry name" value="Ankyrin repeat"/>
    <property type="match status" value="1"/>
</dbReference>
<comment type="similarity">
    <text evidence="3">Belongs to the DHHC palmitoyltransferase family. AKR/ZDHHC17 subfamily.</text>
</comment>
<comment type="domain">
    <text evidence="13">The DHHC domain is required for palmitoyltransferase activity.</text>
</comment>
<dbReference type="InterPro" id="IPR002110">
    <property type="entry name" value="Ankyrin_rpt"/>
</dbReference>
<dbReference type="Gene3D" id="1.25.40.20">
    <property type="entry name" value="Ankyrin repeat-containing domain"/>
    <property type="match status" value="2"/>
</dbReference>
<dbReference type="InterPro" id="IPR001594">
    <property type="entry name" value="Palmitoyltrfase_DHHC"/>
</dbReference>
<feature type="compositionally biased region" description="Low complexity" evidence="14">
    <location>
        <begin position="1"/>
        <end position="12"/>
    </location>
</feature>
<comment type="catalytic activity">
    <reaction evidence="11 13">
        <text>L-cysteinyl-[protein] + hexadecanoyl-CoA = S-hexadecanoyl-L-cysteinyl-[protein] + CoA</text>
        <dbReference type="Rhea" id="RHEA:36683"/>
        <dbReference type="Rhea" id="RHEA-COMP:10131"/>
        <dbReference type="Rhea" id="RHEA-COMP:11032"/>
        <dbReference type="ChEBI" id="CHEBI:29950"/>
        <dbReference type="ChEBI" id="CHEBI:57287"/>
        <dbReference type="ChEBI" id="CHEBI:57379"/>
        <dbReference type="ChEBI" id="CHEBI:74151"/>
        <dbReference type="EC" id="2.3.1.225"/>
    </reaction>
</comment>
<dbReference type="SMART" id="SM00248">
    <property type="entry name" value="ANK"/>
    <property type="match status" value="5"/>
</dbReference>
<evidence type="ECO:0000256" key="7">
    <source>
        <dbReference type="ARBA" id="ARBA00023043"/>
    </source>
</evidence>
<evidence type="ECO:0000256" key="5">
    <source>
        <dbReference type="ARBA" id="ARBA00022737"/>
    </source>
</evidence>
<accession>A0ABR3SS41</accession>
<comment type="function">
    <text evidence="1">Palmitoyltransferase specific for casein kinase 1.</text>
</comment>
<evidence type="ECO:0000256" key="12">
    <source>
        <dbReference type="PROSITE-ProRule" id="PRU00023"/>
    </source>
</evidence>
<dbReference type="PANTHER" id="PTHR24161:SF85">
    <property type="entry name" value="PALMITOYLTRANSFERASE HIP14"/>
    <property type="match status" value="1"/>
</dbReference>
<dbReference type="PROSITE" id="PS50216">
    <property type="entry name" value="DHHC"/>
    <property type="match status" value="1"/>
</dbReference>
<dbReference type="PANTHER" id="PTHR24161">
    <property type="entry name" value="ANK_REP_REGION DOMAIN-CONTAINING PROTEIN-RELATED"/>
    <property type="match status" value="1"/>
</dbReference>
<feature type="transmembrane region" description="Helical" evidence="13">
    <location>
        <begin position="343"/>
        <end position="361"/>
    </location>
</feature>
<comment type="subcellular location">
    <subcellularLocation>
        <location evidence="2">Early endosome membrane</location>
        <topology evidence="2">Multi-pass membrane protein</topology>
    </subcellularLocation>
</comment>
<keyword evidence="8 13" id="KW-0472">Membrane</keyword>
<dbReference type="Pfam" id="PF00023">
    <property type="entry name" value="Ank"/>
    <property type="match status" value="2"/>
</dbReference>
<feature type="region of interest" description="Disordered" evidence="14">
    <location>
        <begin position="665"/>
        <end position="718"/>
    </location>
</feature>
<reference evidence="16 17" key="1">
    <citation type="submission" date="2024-02" db="EMBL/GenBank/DDBJ databases">
        <title>De novo assembly and annotation of 12 fungi associated with fruit tree decline syndrome in Ontario, Canada.</title>
        <authorList>
            <person name="Sulman M."/>
            <person name="Ellouze W."/>
            <person name="Ilyukhin E."/>
        </authorList>
    </citation>
    <scope>NUCLEOTIDE SEQUENCE [LARGE SCALE GENOMIC DNA]</scope>
    <source>
        <strain evidence="16 17">M1-105</strain>
    </source>
</reference>
<dbReference type="Pfam" id="PF12796">
    <property type="entry name" value="Ank_2"/>
    <property type="match status" value="1"/>
</dbReference>
<feature type="compositionally biased region" description="Gly residues" evidence="14">
    <location>
        <begin position="693"/>
        <end position="703"/>
    </location>
</feature>
<sequence>MSSAPSSSADPKAPQPGGDQHEMKDMSPPQSGLPVEEDLMQLARLGEIGAVQKLFDTGRYDATYRDDQGITPLHWAAINNHYALCHFLLNSGADVNARGGDAVATPVLWAAKRCNYYIVALLLSRGADPLLTDDQGFNLLHSATLDGNVYQLVLLLHQDIPVDIPDAQGHTALMWAAYKGFPAVVEVLVRWGANVYARDDQGFTALHWALVKGSVGCIQKLIEYGSDRFAENNEGKTPAVTAQDMNSTRQWHKALSDTGYNPDGSPKYFPLQSIIKDRRAFLNKFFFLWPFFMLICVLYILSHMVIYVAIPLALGASYILQWAAQQLLRWAPSDMKHIHKTPFLSGVFAGTLFWVGFRYITHVLPWTFTTNPFSNIFFVVFYSLTAYFYFLTMLSDPGYLPKSSSRAQQKAVIDELLEARKFDEANFCVHCMVRRPLRSKHCKRCNRCVAKEDHHCPWVDNCVANNNHRHFVMYISCMEAGILLFVRLVLSYLTILPNPTETPDCNVLDEELCKTLHKDPFTIILGIWATLQLVWVTMLLIVQLLQVARAQTTFEAMRSNLHGHGTPDPLTSFVTTGSTSAAGGQVDGAGAGPGAPGGPNRHHKTGCLDQWKRLLGLDTFIATALHGSNAQAVLAQRRENPFTRGCITNCKDFWCDPAPMFKQRENGESTLGGDRVNWTRVYEPPPRMRARRGGGGGGGGGGDESGRYESVAAEEEDA</sequence>
<keyword evidence="17" id="KW-1185">Reference proteome</keyword>
<feature type="repeat" description="ANK" evidence="12">
    <location>
        <begin position="68"/>
        <end position="100"/>
    </location>
</feature>
<organism evidence="16 17">
    <name type="scientific">Neofusicoccum ribis</name>
    <dbReference type="NCBI Taxonomy" id="45134"/>
    <lineage>
        <taxon>Eukaryota</taxon>
        <taxon>Fungi</taxon>
        <taxon>Dikarya</taxon>
        <taxon>Ascomycota</taxon>
        <taxon>Pezizomycotina</taxon>
        <taxon>Dothideomycetes</taxon>
        <taxon>Dothideomycetes incertae sedis</taxon>
        <taxon>Botryosphaeriales</taxon>
        <taxon>Botryosphaeriaceae</taxon>
        <taxon>Neofusicoccum</taxon>
    </lineage>
</organism>
<keyword evidence="9" id="KW-0564">Palmitate</keyword>
<proteinExistence type="inferred from homology"/>
<keyword evidence="5" id="KW-0677">Repeat</keyword>
<feature type="transmembrane region" description="Helical" evidence="13">
    <location>
        <begin position="471"/>
        <end position="493"/>
    </location>
</feature>
<protein>
    <recommendedName>
        <fullName evidence="13">Palmitoyltransferase</fullName>
        <ecNumber evidence="13">2.3.1.225</ecNumber>
    </recommendedName>
</protein>
<evidence type="ECO:0000256" key="1">
    <source>
        <dbReference type="ARBA" id="ARBA00002100"/>
    </source>
</evidence>
<evidence type="ECO:0000256" key="2">
    <source>
        <dbReference type="ARBA" id="ARBA00004520"/>
    </source>
</evidence>
<evidence type="ECO:0000313" key="16">
    <source>
        <dbReference type="EMBL" id="KAL1628148.1"/>
    </source>
</evidence>
<feature type="region of interest" description="Disordered" evidence="14">
    <location>
        <begin position="1"/>
        <end position="33"/>
    </location>
</feature>
<dbReference type="PROSITE" id="PS50088">
    <property type="entry name" value="ANK_REPEAT"/>
    <property type="match status" value="3"/>
</dbReference>
<feature type="repeat" description="ANK" evidence="12">
    <location>
        <begin position="201"/>
        <end position="233"/>
    </location>
</feature>
<evidence type="ECO:0000256" key="6">
    <source>
        <dbReference type="ARBA" id="ARBA00022989"/>
    </source>
</evidence>
<dbReference type="EMBL" id="JAJVDC020000064">
    <property type="protein sequence ID" value="KAL1628148.1"/>
    <property type="molecule type" value="Genomic_DNA"/>
</dbReference>
<keyword evidence="10" id="KW-0449">Lipoprotein</keyword>
<name>A0ABR3SS41_9PEZI</name>
<feature type="repeat" description="ANK" evidence="12">
    <location>
        <begin position="168"/>
        <end position="200"/>
    </location>
</feature>
<evidence type="ECO:0000256" key="9">
    <source>
        <dbReference type="ARBA" id="ARBA00023139"/>
    </source>
</evidence>
<dbReference type="PROSITE" id="PS50297">
    <property type="entry name" value="ANK_REP_REGION"/>
    <property type="match status" value="3"/>
</dbReference>
<feature type="domain" description="Palmitoyltransferase DHHC" evidence="15">
    <location>
        <begin position="422"/>
        <end position="559"/>
    </location>
</feature>
<evidence type="ECO:0000256" key="11">
    <source>
        <dbReference type="ARBA" id="ARBA00048048"/>
    </source>
</evidence>
<feature type="transmembrane region" description="Helical" evidence="13">
    <location>
        <begin position="281"/>
        <end position="300"/>
    </location>
</feature>
<keyword evidence="7 12" id="KW-0040">ANK repeat</keyword>
<feature type="transmembrane region" description="Helical" evidence="13">
    <location>
        <begin position="373"/>
        <end position="394"/>
    </location>
</feature>
<evidence type="ECO:0000256" key="8">
    <source>
        <dbReference type="ARBA" id="ARBA00023136"/>
    </source>
</evidence>
<dbReference type="EC" id="2.3.1.225" evidence="13"/>
<evidence type="ECO:0000313" key="17">
    <source>
        <dbReference type="Proteomes" id="UP001521116"/>
    </source>
</evidence>
<comment type="caution">
    <text evidence="16">The sequence shown here is derived from an EMBL/GenBank/DDBJ whole genome shotgun (WGS) entry which is preliminary data.</text>
</comment>
<dbReference type="InterPro" id="IPR036770">
    <property type="entry name" value="Ankyrin_rpt-contain_sf"/>
</dbReference>
<evidence type="ECO:0000256" key="13">
    <source>
        <dbReference type="RuleBase" id="RU079119"/>
    </source>
</evidence>
<keyword evidence="6 13" id="KW-1133">Transmembrane helix</keyword>
<feature type="transmembrane region" description="Helical" evidence="13">
    <location>
        <begin position="521"/>
        <end position="542"/>
    </location>
</feature>
<feature type="compositionally biased region" description="Gly residues" evidence="14">
    <location>
        <begin position="585"/>
        <end position="597"/>
    </location>
</feature>
<evidence type="ECO:0000256" key="4">
    <source>
        <dbReference type="ARBA" id="ARBA00022692"/>
    </source>
</evidence>
<keyword evidence="13" id="KW-0808">Transferase</keyword>
<dbReference type="Pfam" id="PF01529">
    <property type="entry name" value="DHHC"/>
    <property type="match status" value="1"/>
</dbReference>
<feature type="region of interest" description="Disordered" evidence="14">
    <location>
        <begin position="582"/>
        <end position="603"/>
    </location>
</feature>
<evidence type="ECO:0000259" key="15">
    <source>
        <dbReference type="Pfam" id="PF01529"/>
    </source>
</evidence>
<gene>
    <name evidence="16" type="primary">AKR1</name>
    <name evidence="16" type="ORF">SLS56_005968</name>
</gene>